<reference evidence="3 4" key="1">
    <citation type="submission" date="2019-09" db="EMBL/GenBank/DDBJ databases">
        <title>Phylogeny of genus Pseudoclavibacter and closely related genus.</title>
        <authorList>
            <person name="Li Y."/>
        </authorList>
    </citation>
    <scope>NUCLEOTIDE SEQUENCE [LARGE SCALE GENOMIC DNA]</scope>
    <source>
        <strain evidence="3 4">DSM 23821</strain>
    </source>
</reference>
<dbReference type="GO" id="GO:0016810">
    <property type="term" value="F:hydrolase activity, acting on carbon-nitrogen (but not peptide) bonds"/>
    <property type="evidence" value="ECO:0007669"/>
    <property type="project" value="InterPro"/>
</dbReference>
<evidence type="ECO:0000313" key="3">
    <source>
        <dbReference type="EMBL" id="KAB1657884.1"/>
    </source>
</evidence>
<dbReference type="InterPro" id="IPR050248">
    <property type="entry name" value="Polysacc_deacetylase_ArnD"/>
</dbReference>
<feature type="compositionally biased region" description="Low complexity" evidence="1">
    <location>
        <begin position="16"/>
        <end position="33"/>
    </location>
</feature>
<dbReference type="SUPFAM" id="SSF88713">
    <property type="entry name" value="Glycoside hydrolase/deacetylase"/>
    <property type="match status" value="1"/>
</dbReference>
<dbReference type="CDD" id="cd10917">
    <property type="entry name" value="CE4_NodB_like_6s_7s"/>
    <property type="match status" value="1"/>
</dbReference>
<evidence type="ECO:0000256" key="1">
    <source>
        <dbReference type="SAM" id="MobiDB-lite"/>
    </source>
</evidence>
<dbReference type="InterPro" id="IPR011330">
    <property type="entry name" value="Glyco_hydro/deAcase_b/a-brl"/>
</dbReference>
<dbReference type="Proteomes" id="UP000467240">
    <property type="component" value="Unassembled WGS sequence"/>
</dbReference>
<gene>
    <name evidence="3" type="ORF">F8O01_07295</name>
</gene>
<feature type="domain" description="NodB homology" evidence="2">
    <location>
        <begin position="60"/>
        <end position="250"/>
    </location>
</feature>
<protein>
    <submittedName>
        <fullName evidence="3">Polysaccharide deacetylase family protein</fullName>
    </submittedName>
</protein>
<evidence type="ECO:0000313" key="4">
    <source>
        <dbReference type="Proteomes" id="UP000467240"/>
    </source>
</evidence>
<dbReference type="Gene3D" id="3.20.20.370">
    <property type="entry name" value="Glycoside hydrolase/deacetylase"/>
    <property type="match status" value="1"/>
</dbReference>
<dbReference type="PANTHER" id="PTHR10587">
    <property type="entry name" value="GLYCOSYL TRANSFERASE-RELATED"/>
    <property type="match status" value="1"/>
</dbReference>
<name>A0A7J5BU87_9MICO</name>
<organism evidence="3 4">
    <name type="scientific">Pseudoclavibacter chungangensis</name>
    <dbReference type="NCBI Taxonomy" id="587635"/>
    <lineage>
        <taxon>Bacteria</taxon>
        <taxon>Bacillati</taxon>
        <taxon>Actinomycetota</taxon>
        <taxon>Actinomycetes</taxon>
        <taxon>Micrococcales</taxon>
        <taxon>Microbacteriaceae</taxon>
        <taxon>Pseudoclavibacter</taxon>
    </lineage>
</organism>
<dbReference type="Pfam" id="PF01522">
    <property type="entry name" value="Polysacc_deac_1"/>
    <property type="match status" value="1"/>
</dbReference>
<proteinExistence type="predicted"/>
<dbReference type="InterPro" id="IPR002509">
    <property type="entry name" value="NODB_dom"/>
</dbReference>
<comment type="caution">
    <text evidence="3">The sequence shown here is derived from an EMBL/GenBank/DDBJ whole genome shotgun (WGS) entry which is preliminary data.</text>
</comment>
<dbReference type="EMBL" id="WBJZ01000008">
    <property type="protein sequence ID" value="KAB1657884.1"/>
    <property type="molecule type" value="Genomic_DNA"/>
</dbReference>
<dbReference type="PROSITE" id="PS51677">
    <property type="entry name" value="NODB"/>
    <property type="match status" value="1"/>
</dbReference>
<dbReference type="GO" id="GO:0005975">
    <property type="term" value="P:carbohydrate metabolic process"/>
    <property type="evidence" value="ECO:0007669"/>
    <property type="project" value="InterPro"/>
</dbReference>
<dbReference type="AlphaFoldDB" id="A0A7J5BU87"/>
<accession>A0A7J5BU87</accession>
<evidence type="ECO:0000259" key="2">
    <source>
        <dbReference type="PROSITE" id="PS51677"/>
    </source>
</evidence>
<keyword evidence="4" id="KW-1185">Reference proteome</keyword>
<feature type="region of interest" description="Disordered" evidence="1">
    <location>
        <begin position="1"/>
        <end position="44"/>
    </location>
</feature>
<dbReference type="OrthoDB" id="9763050at2"/>
<sequence length="250" mass="27034">MLLSACAPGTDDAAKAARTPPASPAAVPATTTPPASPTPPPVERIALPPGTLTELPGEGNLLAWTADDGSSADVIAKYTEFARTTGTRLTFFPNACYGGWAQNADALRPLVASGQIQLGNHTFDHVDLTTLDERGVVDQLQRNHDAMHDLFGVDMRPYYRPPYGFHDERTDAAAASIGYTCPVLWYGSLSDSGEITSEQLLEFARQWFLPQHIVIGHLNFPAVTEVFSELTALIAERGLRTVTLDDVFLR</sequence>